<dbReference type="KEGG" id="cthd:CDO33_02520"/>
<gene>
    <name evidence="4" type="ORF">CDQ84_19175</name>
</gene>
<evidence type="ECO:0000259" key="3">
    <source>
        <dbReference type="Pfam" id="PF02371"/>
    </source>
</evidence>
<dbReference type="KEGG" id="cthd:CDO33_01700"/>
<comment type="caution">
    <text evidence="4">The sequence shown here is derived from an EMBL/GenBank/DDBJ whole genome shotgun (WGS) entry which is preliminary data.</text>
</comment>
<dbReference type="GO" id="GO:0003677">
    <property type="term" value="F:DNA binding"/>
    <property type="evidence" value="ECO:0007669"/>
    <property type="project" value="InterPro"/>
</dbReference>
<dbReference type="PANTHER" id="PTHR33055">
    <property type="entry name" value="TRANSPOSASE FOR INSERTION SEQUENCE ELEMENT IS1111A"/>
    <property type="match status" value="1"/>
</dbReference>
<dbReference type="Pfam" id="PF02371">
    <property type="entry name" value="Transposase_20"/>
    <property type="match status" value="1"/>
</dbReference>
<name>A0A2K2EVG6_9CLOT</name>
<dbReference type="GO" id="GO:0006313">
    <property type="term" value="P:DNA transposition"/>
    <property type="evidence" value="ECO:0007669"/>
    <property type="project" value="InterPro"/>
</dbReference>
<protein>
    <submittedName>
        <fullName evidence="4">IS110 family transposase</fullName>
    </submittedName>
</protein>
<dbReference type="RefSeq" id="WP_103083326.1">
    <property type="nucleotide sequence ID" value="NZ_CP021850.1"/>
</dbReference>
<feature type="domain" description="Transposase IS116/IS110/IS902 C-terminal" evidence="3">
    <location>
        <begin position="289"/>
        <end position="372"/>
    </location>
</feature>
<evidence type="ECO:0000313" key="5">
    <source>
        <dbReference type="Proteomes" id="UP000236151"/>
    </source>
</evidence>
<organism evidence="4 5">
    <name type="scientific">Clostridium thermosuccinogenes</name>
    <dbReference type="NCBI Taxonomy" id="84032"/>
    <lineage>
        <taxon>Bacteria</taxon>
        <taxon>Bacillati</taxon>
        <taxon>Bacillota</taxon>
        <taxon>Clostridia</taxon>
        <taxon>Eubacteriales</taxon>
        <taxon>Clostridiaceae</taxon>
        <taxon>Clostridium</taxon>
    </lineage>
</organism>
<dbReference type="Pfam" id="PF01548">
    <property type="entry name" value="DEDD_Tnp_IS110"/>
    <property type="match status" value="1"/>
</dbReference>
<evidence type="ECO:0000259" key="2">
    <source>
        <dbReference type="Pfam" id="PF01548"/>
    </source>
</evidence>
<accession>A0A2K2EVG6</accession>
<dbReference type="EMBL" id="NIOJ01000135">
    <property type="protein sequence ID" value="PNT91815.1"/>
    <property type="molecule type" value="Genomic_DNA"/>
</dbReference>
<dbReference type="InterPro" id="IPR047650">
    <property type="entry name" value="Transpos_IS110"/>
</dbReference>
<proteinExistence type="predicted"/>
<dbReference type="InterPro" id="IPR003346">
    <property type="entry name" value="Transposase_20"/>
</dbReference>
<feature type="coiled-coil region" evidence="1">
    <location>
        <begin position="248"/>
        <end position="279"/>
    </location>
</feature>
<feature type="domain" description="Transposase IS110-like N-terminal" evidence="2">
    <location>
        <begin position="19"/>
        <end position="172"/>
    </location>
</feature>
<sequence length="426" mass="48854">MKYTQNEKILQIKETTLIVGIDVGSESHYARAFNFRGVEYGKLLIFSNNTEGFAKLKEWAGKIAEAKGFTEVILGMEPTGHYWFNLAENTMKSGMRIVLVNPHHVKKSKELDDNNPTKNDRKDPKTIAMLVKDGRYIEPYIPEGIYKELRSAMDSRWRLVKELSAVRNRISRWICIHYPEFTKVFEDWEGKAALLILNECPTPKKVVEKGIEGIIAIWKKHKIRAVGIKRAVRLLESAKTSIGTSEGLISAENELSMLLEDYESKMRQHERTMALIEELAMQIPGFEKMLEIKGVGLVVAAGFLAEVGDIFRFSHPKQIQKLSGLSLKENSSGKHKGQTTICKRGRKRLRYYLTFGIMPLLSKNEEFRALHQYYTTRKERPLKKMQSLVALSNKLIRIFYAILTKDIAYDPQKMISDIKRPEVKAA</sequence>
<keyword evidence="5" id="KW-1185">Reference proteome</keyword>
<reference evidence="4 5" key="1">
    <citation type="submission" date="2017-06" db="EMBL/GenBank/DDBJ databases">
        <title>Investigating the central metabolism of Clostridium thermosuccinogenes.</title>
        <authorList>
            <person name="Koendjbiharie J.G."/>
            <person name="van Kranenburg R."/>
        </authorList>
    </citation>
    <scope>NUCLEOTIDE SEQUENCE [LARGE SCALE GENOMIC DNA]</scope>
    <source>
        <strain evidence="4 5">DSM 5806</strain>
    </source>
</reference>
<dbReference type="Proteomes" id="UP000236151">
    <property type="component" value="Unassembled WGS sequence"/>
</dbReference>
<dbReference type="GO" id="GO:0004803">
    <property type="term" value="F:transposase activity"/>
    <property type="evidence" value="ECO:0007669"/>
    <property type="project" value="InterPro"/>
</dbReference>
<dbReference type="InterPro" id="IPR002525">
    <property type="entry name" value="Transp_IS110-like_N"/>
</dbReference>
<dbReference type="KEGG" id="cthd:CDO33_18600"/>
<dbReference type="NCBIfam" id="NF033542">
    <property type="entry name" value="transpos_IS110"/>
    <property type="match status" value="1"/>
</dbReference>
<evidence type="ECO:0000313" key="4">
    <source>
        <dbReference type="EMBL" id="PNT91815.1"/>
    </source>
</evidence>
<dbReference type="AlphaFoldDB" id="A0A2K2EVG6"/>
<evidence type="ECO:0000256" key="1">
    <source>
        <dbReference type="SAM" id="Coils"/>
    </source>
</evidence>
<dbReference type="PANTHER" id="PTHR33055:SF13">
    <property type="entry name" value="TRANSPOSASE"/>
    <property type="match status" value="1"/>
</dbReference>
<keyword evidence="1" id="KW-0175">Coiled coil</keyword>
<dbReference type="OrthoDB" id="9811278at2"/>